<dbReference type="GO" id="GO:0005737">
    <property type="term" value="C:cytoplasm"/>
    <property type="evidence" value="ECO:0007669"/>
    <property type="project" value="UniProtKB-SubCell"/>
</dbReference>
<dbReference type="OMA" id="MPCDKCE"/>
<evidence type="ECO:0000256" key="1">
    <source>
        <dbReference type="ARBA" id="ARBA00004496"/>
    </source>
</evidence>
<dbReference type="PANTHER" id="PTHR11805">
    <property type="entry name" value="CYSTEINE-RICH PDZ-BINDING PROTEIN"/>
    <property type="match status" value="1"/>
</dbReference>
<proteinExistence type="inferred from homology"/>
<keyword evidence="6" id="KW-0747">Spliceosome</keyword>
<evidence type="ECO:0000256" key="4">
    <source>
        <dbReference type="ARBA" id="ARBA00022490"/>
    </source>
</evidence>
<evidence type="ECO:0000313" key="9">
    <source>
        <dbReference type="EMBL" id="CDR95132.1"/>
    </source>
</evidence>
<organism evidence="9 10">
    <name type="scientific">Babesia bigemina</name>
    <dbReference type="NCBI Taxonomy" id="5866"/>
    <lineage>
        <taxon>Eukaryota</taxon>
        <taxon>Sar</taxon>
        <taxon>Alveolata</taxon>
        <taxon>Apicomplexa</taxon>
        <taxon>Aconoidasida</taxon>
        <taxon>Piroplasmida</taxon>
        <taxon>Babesiidae</taxon>
        <taxon>Babesia</taxon>
    </lineage>
</organism>
<dbReference type="GO" id="GO:0008017">
    <property type="term" value="F:microtubule binding"/>
    <property type="evidence" value="ECO:0007669"/>
    <property type="project" value="TreeGrafter"/>
</dbReference>
<dbReference type="RefSeq" id="XP_012767318.1">
    <property type="nucleotide sequence ID" value="XM_012911864.1"/>
</dbReference>
<protein>
    <recommendedName>
        <fullName evidence="3">Cysteine-rich PDZ-binding protein</fullName>
    </recommendedName>
    <alternativeName>
        <fullName evidence="8">Cysteine-rich interactor of PDZ three</fullName>
    </alternativeName>
</protein>
<evidence type="ECO:0000313" key="10">
    <source>
        <dbReference type="Proteomes" id="UP000033188"/>
    </source>
</evidence>
<comment type="subcellular location">
    <subcellularLocation>
        <location evidence="1">Cytoplasm</location>
    </subcellularLocation>
</comment>
<dbReference type="PANTHER" id="PTHR11805:SF1">
    <property type="entry name" value="CYSTEINE-RICH PDZ-BINDING PROTEIN"/>
    <property type="match status" value="1"/>
</dbReference>
<keyword evidence="4" id="KW-0963">Cytoplasm</keyword>
<comment type="similarity">
    <text evidence="2">Belongs to the CRIPT family.</text>
</comment>
<dbReference type="GO" id="GO:0005681">
    <property type="term" value="C:spliceosomal complex"/>
    <property type="evidence" value="ECO:0007669"/>
    <property type="project" value="UniProtKB-KW"/>
</dbReference>
<dbReference type="VEuPathDB" id="PiroplasmaDB:BBBOND_0202890"/>
<accession>A0A061D511</accession>
<sequence length="91" mass="10301">MPCAKCEKKLCKLATPDTKRDGNRCAVGVNKLVEKRIKKDKVEPNKDQCKNCKAFLHIKGKYCNVCAYKQGRCHMCGKKMVDVSKHLMSVV</sequence>
<evidence type="ECO:0000256" key="2">
    <source>
        <dbReference type="ARBA" id="ARBA00009021"/>
    </source>
</evidence>
<keyword evidence="10" id="KW-1185">Reference proteome</keyword>
<evidence type="ECO:0000256" key="8">
    <source>
        <dbReference type="ARBA" id="ARBA00032518"/>
    </source>
</evidence>
<evidence type="ECO:0000256" key="3">
    <source>
        <dbReference type="ARBA" id="ARBA00018615"/>
    </source>
</evidence>
<dbReference type="InterPro" id="IPR019367">
    <property type="entry name" value="PDZ-binding_CRIPT"/>
</dbReference>
<evidence type="ECO:0000256" key="7">
    <source>
        <dbReference type="ARBA" id="ARBA00023187"/>
    </source>
</evidence>
<gene>
    <name evidence="9" type="ORF">BBBOND_0202890</name>
</gene>
<dbReference type="GO" id="GO:0008380">
    <property type="term" value="P:RNA splicing"/>
    <property type="evidence" value="ECO:0007669"/>
    <property type="project" value="UniProtKB-KW"/>
</dbReference>
<evidence type="ECO:0000256" key="5">
    <source>
        <dbReference type="ARBA" id="ARBA00022664"/>
    </source>
</evidence>
<reference evidence="10" key="1">
    <citation type="submission" date="2014-06" db="EMBL/GenBank/DDBJ databases">
        <authorList>
            <person name="Aslett M."/>
            <person name="De Silva N."/>
        </authorList>
    </citation>
    <scope>NUCLEOTIDE SEQUENCE [LARGE SCALE GENOMIC DNA]</scope>
    <source>
        <strain evidence="10">Bond</strain>
    </source>
</reference>
<dbReference type="Proteomes" id="UP000033188">
    <property type="component" value="Chromosome 2"/>
</dbReference>
<dbReference type="EMBL" id="LK391708">
    <property type="protein sequence ID" value="CDR95132.1"/>
    <property type="molecule type" value="Genomic_DNA"/>
</dbReference>
<keyword evidence="5" id="KW-0507">mRNA processing</keyword>
<dbReference type="GeneID" id="24563673"/>
<dbReference type="GO" id="GO:0031122">
    <property type="term" value="P:cytoplasmic microtubule organization"/>
    <property type="evidence" value="ECO:0007669"/>
    <property type="project" value="TreeGrafter"/>
</dbReference>
<evidence type="ECO:0000256" key="6">
    <source>
        <dbReference type="ARBA" id="ARBA00022728"/>
    </source>
</evidence>
<dbReference type="GO" id="GO:0006397">
    <property type="term" value="P:mRNA processing"/>
    <property type="evidence" value="ECO:0007669"/>
    <property type="project" value="UniProtKB-KW"/>
</dbReference>
<keyword evidence="7" id="KW-0508">mRNA splicing</keyword>
<dbReference type="KEGG" id="bbig:BBBOND_0202890"/>
<name>A0A061D511_BABBI</name>
<dbReference type="AlphaFoldDB" id="A0A061D511"/>
<dbReference type="STRING" id="5866.A0A061D511"/>
<dbReference type="Pfam" id="PF10235">
    <property type="entry name" value="Cript"/>
    <property type="match status" value="1"/>
</dbReference>
<dbReference type="OrthoDB" id="147332at2759"/>